<evidence type="ECO:0000313" key="4">
    <source>
        <dbReference type="EMBL" id="SUX20067.1"/>
    </source>
</evidence>
<evidence type="ECO:0000256" key="1">
    <source>
        <dbReference type="PIRSR" id="PIRSR611757-1"/>
    </source>
</evidence>
<dbReference type="PANTHER" id="PTHR30163">
    <property type="entry name" value="MEMBRANE-BOUND LYTIC MUREIN TRANSGLYCOSYLASE B"/>
    <property type="match status" value="1"/>
</dbReference>
<dbReference type="InterPro" id="IPR031304">
    <property type="entry name" value="SLT_2"/>
</dbReference>
<keyword evidence="2" id="KW-0732">Signal</keyword>
<protein>
    <submittedName>
        <fullName evidence="4">Membrane-bound lytic murein transglycosylase B</fullName>
        <ecNumber evidence="4">4.2.2.-</ecNumber>
    </submittedName>
</protein>
<keyword evidence="4" id="KW-0456">Lyase</keyword>
<dbReference type="OrthoDB" id="9772911at2"/>
<evidence type="ECO:0000256" key="2">
    <source>
        <dbReference type="SAM" id="SignalP"/>
    </source>
</evidence>
<dbReference type="GO" id="GO:0009253">
    <property type="term" value="P:peptidoglycan catabolic process"/>
    <property type="evidence" value="ECO:0007669"/>
    <property type="project" value="TreeGrafter"/>
</dbReference>
<dbReference type="Proteomes" id="UP000254572">
    <property type="component" value="Unassembled WGS sequence"/>
</dbReference>
<dbReference type="EMBL" id="UFUW01000001">
    <property type="protein sequence ID" value="SUX20067.1"/>
    <property type="molecule type" value="Genomic_DNA"/>
</dbReference>
<organism evidence="4 5">
    <name type="scientific">Cardiobacterium valvarum</name>
    <dbReference type="NCBI Taxonomy" id="194702"/>
    <lineage>
        <taxon>Bacteria</taxon>
        <taxon>Pseudomonadati</taxon>
        <taxon>Pseudomonadota</taxon>
        <taxon>Gammaproteobacteria</taxon>
        <taxon>Cardiobacteriales</taxon>
        <taxon>Cardiobacteriaceae</taxon>
        <taxon>Cardiobacterium</taxon>
    </lineage>
</organism>
<evidence type="ECO:0000313" key="5">
    <source>
        <dbReference type="Proteomes" id="UP000254572"/>
    </source>
</evidence>
<feature type="domain" description="Transglycosylase SLT" evidence="3">
    <location>
        <begin position="31"/>
        <end position="326"/>
    </location>
</feature>
<feature type="signal peptide" evidence="2">
    <location>
        <begin position="1"/>
        <end position="21"/>
    </location>
</feature>
<dbReference type="EC" id="4.2.2.-" evidence="4"/>
<feature type="chain" id="PRO_5016913141" evidence="2">
    <location>
        <begin position="22"/>
        <end position="337"/>
    </location>
</feature>
<dbReference type="InterPro" id="IPR023346">
    <property type="entry name" value="Lysozyme-like_dom_sf"/>
</dbReference>
<evidence type="ECO:0000259" key="3">
    <source>
        <dbReference type="Pfam" id="PF13406"/>
    </source>
</evidence>
<reference evidence="4 5" key="1">
    <citation type="submission" date="2018-06" db="EMBL/GenBank/DDBJ databases">
        <authorList>
            <consortium name="Pathogen Informatics"/>
            <person name="Doyle S."/>
        </authorList>
    </citation>
    <scope>NUCLEOTIDE SEQUENCE [LARGE SCALE GENOMIC DNA]</scope>
    <source>
        <strain evidence="4 5">NCTC13294</strain>
    </source>
</reference>
<name>A0A381E2C9_9GAMM</name>
<accession>A0A381E2C9</accession>
<dbReference type="AlphaFoldDB" id="A0A381E2C9"/>
<dbReference type="CDD" id="cd13399">
    <property type="entry name" value="Slt35-like"/>
    <property type="match status" value="1"/>
</dbReference>
<feature type="active site" evidence="1">
    <location>
        <position position="124"/>
    </location>
</feature>
<dbReference type="RefSeq" id="WP_115610916.1">
    <property type="nucleotide sequence ID" value="NZ_JBHLZC010000001.1"/>
</dbReference>
<dbReference type="InterPro" id="IPR011757">
    <property type="entry name" value="Lytic_transglycosylase_MltB"/>
</dbReference>
<dbReference type="PANTHER" id="PTHR30163:SF9">
    <property type="entry name" value="MEMBRANE-BOUND LYTIC MUREIN TRANSGLYCOSYLASE B"/>
    <property type="match status" value="1"/>
</dbReference>
<dbReference type="InterPro" id="IPR043426">
    <property type="entry name" value="MltB-like"/>
</dbReference>
<sequence>MTIRRLLTLITACILSGHAIADNSYGTNPAAIKMMQELAARDGYDADYLQALLLAVGRDDGVLAKISKPAEKTKPWYEYRKIFEDQARTDDGVAFWDANVATLVRAEAQYGVDPAIVVAILGVETRYGKVTGTTPVWQSLLTLCIDYPPRSPFFCEQTDYFLRLAKRENRNPLAIKGSYAGAMGMAQFMPSSYYNDAVDFDGDGRIDLWYSPADAIGSIAHYLQVRGWQKNGRYKYRLPAKPSLAAFGNDHKPHYQIHTLLTDSNLKNDIDLIKEIGDNGTETVGSLVVDASEQEKAWWITYNNFYVVTRYNASPLYAMAVGDLADRIRHKRESKLR</sequence>
<dbReference type="SUPFAM" id="SSF53955">
    <property type="entry name" value="Lysozyme-like"/>
    <property type="match status" value="1"/>
</dbReference>
<dbReference type="Pfam" id="PF13406">
    <property type="entry name" value="SLT_2"/>
    <property type="match status" value="1"/>
</dbReference>
<dbReference type="Gene3D" id="1.10.8.350">
    <property type="entry name" value="Bacterial muramidase"/>
    <property type="match status" value="1"/>
</dbReference>
<gene>
    <name evidence="4" type="primary">mltB_1</name>
    <name evidence="4" type="ORF">NCTC13294_00663</name>
</gene>
<dbReference type="NCBIfam" id="TIGR02282">
    <property type="entry name" value="MltB"/>
    <property type="match status" value="1"/>
</dbReference>
<keyword evidence="5" id="KW-1185">Reference proteome</keyword>
<proteinExistence type="predicted"/>
<dbReference type="Gene3D" id="1.10.530.10">
    <property type="match status" value="1"/>
</dbReference>
<dbReference type="GO" id="GO:0008933">
    <property type="term" value="F:peptidoglycan lytic transglycosylase activity"/>
    <property type="evidence" value="ECO:0007669"/>
    <property type="project" value="TreeGrafter"/>
</dbReference>